<dbReference type="SUPFAM" id="SSF69304">
    <property type="entry name" value="Tricorn protease N-terminal domain"/>
    <property type="match status" value="1"/>
</dbReference>
<keyword evidence="2 11" id="KW-0245">EGF-like domain</keyword>
<evidence type="ECO:0000256" key="12">
    <source>
        <dbReference type="PROSITE-ProRule" id="PRU00124"/>
    </source>
</evidence>
<dbReference type="InterPro" id="IPR018097">
    <property type="entry name" value="EGF_Ca-bd_CS"/>
</dbReference>
<dbReference type="OrthoDB" id="5958943at2759"/>
<dbReference type="PROSITE" id="PS01209">
    <property type="entry name" value="LDLRA_1"/>
    <property type="match status" value="1"/>
</dbReference>
<keyword evidence="14" id="KW-0732">Signal</keyword>
<proteinExistence type="predicted"/>
<keyword evidence="10" id="KW-0325">Glycoprotein</keyword>
<dbReference type="InterPro" id="IPR036055">
    <property type="entry name" value="LDL_receptor-like_sf"/>
</dbReference>
<dbReference type="InterPro" id="IPR000033">
    <property type="entry name" value="LDLR_classB_rpt"/>
</dbReference>
<dbReference type="SMART" id="SM00192">
    <property type="entry name" value="LDLa"/>
    <property type="match status" value="5"/>
</dbReference>
<feature type="disulfide bond" evidence="12">
    <location>
        <begin position="878"/>
        <end position="893"/>
    </location>
</feature>
<dbReference type="InterPro" id="IPR051221">
    <property type="entry name" value="LDLR-related"/>
</dbReference>
<evidence type="ECO:0000256" key="8">
    <source>
        <dbReference type="ARBA" id="ARBA00023157"/>
    </source>
</evidence>
<keyword evidence="5" id="KW-0677">Repeat</keyword>
<keyword evidence="4" id="KW-0812">Transmembrane</keyword>
<dbReference type="PRINTS" id="PR00261">
    <property type="entry name" value="LDLRECEPTOR"/>
</dbReference>
<dbReference type="SUPFAM" id="SSF63825">
    <property type="entry name" value="YWTD domain"/>
    <property type="match status" value="2"/>
</dbReference>
<dbReference type="PANTHER" id="PTHR22722">
    <property type="entry name" value="LOW-DENSITY LIPOPROTEIN RECEPTOR-RELATED PROTEIN 2-RELATED"/>
    <property type="match status" value="1"/>
</dbReference>
<dbReference type="Gene3D" id="4.10.400.10">
    <property type="entry name" value="Low-density Lipoprotein Receptor"/>
    <property type="match status" value="3"/>
</dbReference>
<dbReference type="SUPFAM" id="SSF57196">
    <property type="entry name" value="EGF/Laminin"/>
    <property type="match status" value="2"/>
</dbReference>
<evidence type="ECO:0000313" key="17">
    <source>
        <dbReference type="Proteomes" id="UP000549394"/>
    </source>
</evidence>
<dbReference type="GO" id="GO:0043235">
    <property type="term" value="C:receptor complex"/>
    <property type="evidence" value="ECO:0007669"/>
    <property type="project" value="TreeGrafter"/>
</dbReference>
<dbReference type="Proteomes" id="UP000549394">
    <property type="component" value="Unassembled WGS sequence"/>
</dbReference>
<dbReference type="GO" id="GO:0042562">
    <property type="term" value="F:hormone binding"/>
    <property type="evidence" value="ECO:0007669"/>
    <property type="project" value="TreeGrafter"/>
</dbReference>
<keyword evidence="9" id="KW-0675">Receptor</keyword>
<evidence type="ECO:0000256" key="10">
    <source>
        <dbReference type="ARBA" id="ARBA00023180"/>
    </source>
</evidence>
<evidence type="ECO:0000256" key="1">
    <source>
        <dbReference type="ARBA" id="ARBA00004479"/>
    </source>
</evidence>
<gene>
    <name evidence="16" type="ORF">DGYR_LOCUS2771</name>
</gene>
<dbReference type="SMART" id="SM00135">
    <property type="entry name" value="LY"/>
    <property type="match status" value="3"/>
</dbReference>
<evidence type="ECO:0000256" key="14">
    <source>
        <dbReference type="SAM" id="SignalP"/>
    </source>
</evidence>
<keyword evidence="8 11" id="KW-1015">Disulfide bond</keyword>
<feature type="chain" id="PRO_5029677508" evidence="14">
    <location>
        <begin position="28"/>
        <end position="1509"/>
    </location>
</feature>
<dbReference type="GO" id="GO:0005509">
    <property type="term" value="F:calcium ion binding"/>
    <property type="evidence" value="ECO:0007669"/>
    <property type="project" value="InterPro"/>
</dbReference>
<comment type="caution">
    <text evidence="16">The sequence shown here is derived from an EMBL/GenBank/DDBJ whole genome shotgun (WGS) entry which is preliminary data.</text>
</comment>
<accession>A0A7I8VD50</accession>
<evidence type="ECO:0000256" key="7">
    <source>
        <dbReference type="ARBA" id="ARBA00023136"/>
    </source>
</evidence>
<dbReference type="InterPro" id="IPR023415">
    <property type="entry name" value="LDLR_class-A_CS"/>
</dbReference>
<feature type="signal peptide" evidence="14">
    <location>
        <begin position="1"/>
        <end position="27"/>
    </location>
</feature>
<keyword evidence="7" id="KW-0472">Membrane</keyword>
<dbReference type="PROSITE" id="PS50026">
    <property type="entry name" value="EGF_3"/>
    <property type="match status" value="1"/>
</dbReference>
<dbReference type="SUPFAM" id="SSF57424">
    <property type="entry name" value="LDL receptor-like module"/>
    <property type="match status" value="3"/>
</dbReference>
<dbReference type="InterPro" id="IPR000152">
    <property type="entry name" value="EGF-type_Asp/Asn_hydroxyl_site"/>
</dbReference>
<dbReference type="Pfam" id="PF00057">
    <property type="entry name" value="Ldl_recept_a"/>
    <property type="match status" value="3"/>
</dbReference>
<evidence type="ECO:0000256" key="11">
    <source>
        <dbReference type="PROSITE-ProRule" id="PRU00076"/>
    </source>
</evidence>
<dbReference type="InterPro" id="IPR002172">
    <property type="entry name" value="LDrepeatLR_classA_rpt"/>
</dbReference>
<evidence type="ECO:0000313" key="16">
    <source>
        <dbReference type="EMBL" id="CAD5113843.1"/>
    </source>
</evidence>
<feature type="compositionally biased region" description="Low complexity" evidence="13">
    <location>
        <begin position="974"/>
        <end position="991"/>
    </location>
</feature>
<dbReference type="SMART" id="SM00179">
    <property type="entry name" value="EGF_CA"/>
    <property type="match status" value="1"/>
</dbReference>
<dbReference type="GO" id="GO:0006898">
    <property type="term" value="P:receptor-mediated endocytosis"/>
    <property type="evidence" value="ECO:0007669"/>
    <property type="project" value="TreeGrafter"/>
</dbReference>
<feature type="disulfide bond" evidence="12">
    <location>
        <begin position="656"/>
        <end position="671"/>
    </location>
</feature>
<name>A0A7I8VD50_9ANNE</name>
<reference evidence="16 17" key="1">
    <citation type="submission" date="2020-08" db="EMBL/GenBank/DDBJ databases">
        <authorList>
            <person name="Hejnol A."/>
        </authorList>
    </citation>
    <scope>NUCLEOTIDE SEQUENCE [LARGE SCALE GENOMIC DNA]</scope>
</reference>
<dbReference type="CDD" id="cd00054">
    <property type="entry name" value="EGF_CA"/>
    <property type="match status" value="1"/>
</dbReference>
<dbReference type="InterPro" id="IPR001881">
    <property type="entry name" value="EGF-like_Ca-bd_dom"/>
</dbReference>
<evidence type="ECO:0000256" key="9">
    <source>
        <dbReference type="ARBA" id="ARBA00023170"/>
    </source>
</evidence>
<feature type="region of interest" description="Disordered" evidence="13">
    <location>
        <begin position="963"/>
        <end position="994"/>
    </location>
</feature>
<dbReference type="FunFam" id="2.10.25.10:FF:000009">
    <property type="entry name" value="Low-density lipoprotein receptor isoform 1"/>
    <property type="match status" value="1"/>
</dbReference>
<evidence type="ECO:0000256" key="6">
    <source>
        <dbReference type="ARBA" id="ARBA00022989"/>
    </source>
</evidence>
<evidence type="ECO:0000256" key="2">
    <source>
        <dbReference type="ARBA" id="ARBA00022536"/>
    </source>
</evidence>
<feature type="domain" description="EGF-like" evidence="15">
    <location>
        <begin position="1084"/>
        <end position="1119"/>
    </location>
</feature>
<dbReference type="InterPro" id="IPR000742">
    <property type="entry name" value="EGF"/>
</dbReference>
<comment type="caution">
    <text evidence="11">Lacks conserved residue(s) required for the propagation of feature annotation.</text>
</comment>
<dbReference type="PROSITE" id="PS00010">
    <property type="entry name" value="ASX_HYDROXYL"/>
    <property type="match status" value="1"/>
</dbReference>
<feature type="disulfide bond" evidence="11">
    <location>
        <begin position="1088"/>
        <end position="1098"/>
    </location>
</feature>
<sequence length="1509" mass="171998">MLRKAAVQEYFFFYLLVFSQLFGVHLGSELGIDGDSSSPKKLLSDAQYVNAFDADLQTKTLYYYHTKEKVIYSQPLEGGQRTEEFSYNLEGLYRIQFDGRDNNLYLGINKKNLGSFIVVCSLHKSKKERKCSTIVEEKQIITSFLYVDRKFALLVNNLEKQQQEVKICDGDCKSIVKLDKDEEFVGDITYDYNKHTVIWTTSESNFGFYKLKNEVTLRRKATKKDFKVDSLAFFNGEIFVGERETGQCYRFDIHNNYKKVDNLRIGTVSAMMTSYYDKDDYESFCNDEKCATSICVSTTKTSRCICPVNGKSRNCANFNDVEVAIGVLISRSDVIQFYPDAMGIFHSNIVYTFKTQFSSVIGDYSIKSNSFIYAVSEGKYAEFYKVDLNTGRHSLLERMEDTKVRSIAIDQRTGNIYYSSNFGIRILTESGRQGRFKNNIVSYDIGRIFINPFGYKLHAFQRHKHNNETMVVNYDMGLDEVGRNLFFYEPNDAFGVEATRDGDIVAGHIASKSGYRVIIESMKTFEEKKITLKTVPSHINPHGSQLFYTVDNRLISYDLNSDDSSEKVILKGSDSIDVLKIYSRDFKGIEMNACKFTSCSHVCVMLSEEATKCICPSFSFLRDKDNCENPGCDKDEYYCKSEQGNSCKKYSDQKGCNNQNNCIDDSDEYDCEYGFWKSSFCRTDTEYYCETAIFPKCERREDLCSGEHRPKCLNTIDENEICKNFKECKKNQFKCKNSKPLFAICKSTSTVCDGTPDCRDNSDEDGCTTNCLQGQFACKDQDDSKKTFQCVQNTTLCDGKNDCANGLDEDTSICESHCSKSDQFKCDYYGSTCVPSSLVCNGVPDCENGRDEQNCKECTDSEYKCSDYMDETICSKRCDGNKECYDGSDENDCDCDENEVTCNLKICIDHKDWCQNPNPKKCSRPRNIPDCSTTYNPITTPISTTNAATTSITVAATTTVATPPPAVAADDDITSTSSSPSTSQQTPTIQSESFESSVSTLLKNCSNDQEMLCKDKTKCIHIKLFCDYSPDCPDGSDEGGLCDDSSVCRSNRICKKGICYKLPRGKPICKCPQGYLQTESDCIDINECEDDNPCDQICDNLEGHYKCSCKPGYTIDHKTGTCTSSYLPTFWIGSYSKIYQYSETYDSSIKWQMKNENHLSAMAMTSKTVILSEVGKDSTSIYQFNKMYPDQNTTIMKFEDSEILGLAYDWINENIYYTEYKHYGNYNDKGTIGVCTIKEGETLCKTLFKGIGRFSKVVVDPLKGYIYWVEFQGRYNIRRADMDCSPSSIRTLFEPDIHSEPLLTVDYATHRVYSYYDGKAYSTDPEMPKKIWSRGLHLDAPKSMDFFENKIYFGAQEGLIEYSIRSNVQKTIYRLDEKVTFVLLSHKLRQPKDSNEHEKACYPACSPKEICLMNPKGGSCVQSDKTHTVTQQPTNSPDEFLTALLLVWFWERLKKWSRKPLKLCAGLTTMIFRRSEDERNLVENPGFIEDVHEIDEKDDDKYVEMSYNV</sequence>
<dbReference type="PROSITE" id="PS01187">
    <property type="entry name" value="EGF_CA"/>
    <property type="match status" value="1"/>
</dbReference>
<keyword evidence="3" id="KW-0254">Endocytosis</keyword>
<evidence type="ECO:0000259" key="15">
    <source>
        <dbReference type="PROSITE" id="PS50026"/>
    </source>
</evidence>
<dbReference type="GO" id="GO:0016324">
    <property type="term" value="C:apical plasma membrane"/>
    <property type="evidence" value="ECO:0007669"/>
    <property type="project" value="TreeGrafter"/>
</dbReference>
<dbReference type="PROSITE" id="PS50068">
    <property type="entry name" value="LDLRA_2"/>
    <property type="match status" value="6"/>
</dbReference>
<dbReference type="EMBL" id="CAJFCJ010000004">
    <property type="protein sequence ID" value="CAD5113843.1"/>
    <property type="molecule type" value="Genomic_DNA"/>
</dbReference>
<keyword evidence="17" id="KW-1185">Reference proteome</keyword>
<dbReference type="CDD" id="cd00112">
    <property type="entry name" value="LDLa"/>
    <property type="match status" value="5"/>
</dbReference>
<dbReference type="Gene3D" id="2.40.128.620">
    <property type="match status" value="1"/>
</dbReference>
<dbReference type="PANTHER" id="PTHR22722:SF14">
    <property type="entry name" value="MEGALIN, ISOFORM A"/>
    <property type="match status" value="1"/>
</dbReference>
<dbReference type="Gene3D" id="2.10.25.10">
    <property type="entry name" value="Laminin"/>
    <property type="match status" value="1"/>
</dbReference>
<evidence type="ECO:0000256" key="5">
    <source>
        <dbReference type="ARBA" id="ARBA00022737"/>
    </source>
</evidence>
<comment type="subcellular location">
    <subcellularLocation>
        <location evidence="1">Membrane</location>
        <topology evidence="1">Single-pass type I membrane protein</topology>
    </subcellularLocation>
</comment>
<feature type="disulfide bond" evidence="12">
    <location>
        <begin position="752"/>
        <end position="767"/>
    </location>
</feature>
<feature type="disulfide bond" evidence="12">
    <location>
        <begin position="840"/>
        <end position="855"/>
    </location>
</feature>
<dbReference type="InterPro" id="IPR011042">
    <property type="entry name" value="6-blade_b-propeller_TolB-like"/>
</dbReference>
<dbReference type="SMART" id="SM00181">
    <property type="entry name" value="EGF"/>
    <property type="match status" value="3"/>
</dbReference>
<evidence type="ECO:0000256" key="13">
    <source>
        <dbReference type="SAM" id="MobiDB-lite"/>
    </source>
</evidence>
<evidence type="ECO:0000256" key="3">
    <source>
        <dbReference type="ARBA" id="ARBA00022583"/>
    </source>
</evidence>
<evidence type="ECO:0000256" key="4">
    <source>
        <dbReference type="ARBA" id="ARBA00022692"/>
    </source>
</evidence>
<dbReference type="Gene3D" id="2.120.10.30">
    <property type="entry name" value="TolB, C-terminal domain"/>
    <property type="match status" value="3"/>
</dbReference>
<organism evidence="16 17">
    <name type="scientific">Dimorphilus gyrociliatus</name>
    <dbReference type="NCBI Taxonomy" id="2664684"/>
    <lineage>
        <taxon>Eukaryota</taxon>
        <taxon>Metazoa</taxon>
        <taxon>Spiralia</taxon>
        <taxon>Lophotrochozoa</taxon>
        <taxon>Annelida</taxon>
        <taxon>Polychaeta</taxon>
        <taxon>Polychaeta incertae sedis</taxon>
        <taxon>Dinophilidae</taxon>
        <taxon>Dimorphilus</taxon>
    </lineage>
</organism>
<keyword evidence="6" id="KW-1133">Transmembrane helix</keyword>
<protein>
    <submittedName>
        <fullName evidence="16">DgyrCDS3004</fullName>
    </submittedName>
</protein>